<proteinExistence type="predicted"/>
<accession>A0A2P2E590</accession>
<name>A0A2P2E590_9LEPT</name>
<evidence type="ECO:0000313" key="2">
    <source>
        <dbReference type="Proteomes" id="UP000245133"/>
    </source>
</evidence>
<organism evidence="1 2">
    <name type="scientific">Leptospira ryugenii</name>
    <dbReference type="NCBI Taxonomy" id="1917863"/>
    <lineage>
        <taxon>Bacteria</taxon>
        <taxon>Pseudomonadati</taxon>
        <taxon>Spirochaetota</taxon>
        <taxon>Spirochaetia</taxon>
        <taxon>Leptospirales</taxon>
        <taxon>Leptospiraceae</taxon>
        <taxon>Leptospira</taxon>
    </lineage>
</organism>
<dbReference type="Proteomes" id="UP000245133">
    <property type="component" value="Unassembled WGS sequence"/>
</dbReference>
<evidence type="ECO:0000313" key="1">
    <source>
        <dbReference type="EMBL" id="GBF52051.1"/>
    </source>
</evidence>
<protein>
    <submittedName>
        <fullName evidence="1">Uncharacterized protein</fullName>
    </submittedName>
</protein>
<keyword evidence="2" id="KW-1185">Reference proteome</keyword>
<sequence>MRILFTILLITGMMHCKEKAGDEGQSRRDQELSVKPTPSLEVIPEMPPLVITDGSIYIKPEEDPELKLDMKEISIGEFMYLFAERYEKSPYRRISVVPMVANFKTVHSFTHGDIDFSLYEDENQIVHYNLYFGDYEMYGEYASTGIIQKVLCRNLDKARKECKLFVKQDVKRSGGYPYFPYDAFLFFVKDNYLFYVVGMNKEGVFHNAGVLGFNFRGNDFPKASLIYLKNAFKIMYSEDKDFYPNKAFVTKDDIEFLLE</sequence>
<dbReference type="RefSeq" id="WP_108978455.1">
    <property type="nucleotide sequence ID" value="NZ_BFBB01000010.1"/>
</dbReference>
<comment type="caution">
    <text evidence="1">The sequence shown here is derived from an EMBL/GenBank/DDBJ whole genome shotgun (WGS) entry which is preliminary data.</text>
</comment>
<reference evidence="1 2" key="1">
    <citation type="submission" date="2018-02" db="EMBL/GenBank/DDBJ databases">
        <title>Novel Leptospira species isolated from soil and water in Japan.</title>
        <authorList>
            <person name="Nakao R."/>
            <person name="Masuzawa T."/>
        </authorList>
    </citation>
    <scope>NUCLEOTIDE SEQUENCE [LARGE SCALE GENOMIC DNA]</scope>
    <source>
        <strain evidence="1 2">YH101</strain>
    </source>
</reference>
<dbReference type="AlphaFoldDB" id="A0A2P2E590"/>
<dbReference type="EMBL" id="BFBB01000010">
    <property type="protein sequence ID" value="GBF52051.1"/>
    <property type="molecule type" value="Genomic_DNA"/>
</dbReference>
<gene>
    <name evidence="1" type="ORF">LPTSP4_35890</name>
</gene>